<proteinExistence type="predicted"/>
<protein>
    <submittedName>
        <fullName evidence="1">Uncharacterized protein</fullName>
    </submittedName>
</protein>
<reference evidence="1" key="1">
    <citation type="journal article" date="2021" name="Proc. Natl. Acad. Sci. U.S.A.">
        <title>A Catalog of Tens of Thousands of Viruses from Human Metagenomes Reveals Hidden Associations with Chronic Diseases.</title>
        <authorList>
            <person name="Tisza M.J."/>
            <person name="Buck C.B."/>
        </authorList>
    </citation>
    <scope>NUCLEOTIDE SEQUENCE</scope>
    <source>
        <strain evidence="1">Ct3hs7</strain>
    </source>
</reference>
<sequence length="141" mass="16033">MSLKNNDCVAYVSPIGEDLQIESFGDSVSVHSDSFILSRINELVGSRNLQDAILARFESVSDSLPPDLLQQLDSLSDNELVKQTDSRYQQFLSDRSQKIKQLMLDFDAEKQKVEDSLKKEDLTNLEKGLKDLVKRFNSYDV</sequence>
<organism evidence="1">
    <name type="scientific">Microviridae sp. ct3hs7</name>
    <dbReference type="NCBI Taxonomy" id="2824985"/>
    <lineage>
        <taxon>Viruses</taxon>
        <taxon>Monodnaviria</taxon>
        <taxon>Sangervirae</taxon>
        <taxon>Phixviricota</taxon>
        <taxon>Malgrandaviricetes</taxon>
        <taxon>Petitvirales</taxon>
        <taxon>Microviridae</taxon>
    </lineage>
</organism>
<dbReference type="EMBL" id="BK057816">
    <property type="protein sequence ID" value="DAE25603.1"/>
    <property type="molecule type" value="Genomic_DNA"/>
</dbReference>
<evidence type="ECO:0000313" key="1">
    <source>
        <dbReference type="EMBL" id="DAE25603.1"/>
    </source>
</evidence>
<name>A0A8S5R3D7_9VIRU</name>
<accession>A0A8S5R3D7</accession>